<dbReference type="InterPro" id="IPR013099">
    <property type="entry name" value="K_chnl_dom"/>
</dbReference>
<sequence>MAGTPVTSWLVSSAGVLLVLVVLRDIFHTLLHPVGNGRLSQVVVRAVWFVARRGGTTGMRLAGPLSMLAVISTWGSLTILGWALLYLPHLPGSFSYSAGLDPAQRSPVVDALYLSLVAGATLGFGDLVPVAGWLRLVVPLEALVGFTLFTASVTWILQTYPALAQRRALAVRLRLLTDQDPHPADLPASVLHGLAADVAAVRIDLQQYTETYYFHDAEQTSLAAVLPVTLVLAAAAAAEPDEQRRLAGAVLLGALDELTGVLDQQYLKTGGTPQEIAAAYGRDHHQG</sequence>
<evidence type="ECO:0000256" key="1">
    <source>
        <dbReference type="SAM" id="Phobius"/>
    </source>
</evidence>
<protein>
    <submittedName>
        <fullName evidence="3">Potassium channel family protein</fullName>
    </submittedName>
</protein>
<organism evidence="3 4">
    <name type="scientific">Rhodococcus antarcticus</name>
    <dbReference type="NCBI Taxonomy" id="2987751"/>
    <lineage>
        <taxon>Bacteria</taxon>
        <taxon>Bacillati</taxon>
        <taxon>Actinomycetota</taxon>
        <taxon>Actinomycetes</taxon>
        <taxon>Mycobacteriales</taxon>
        <taxon>Nocardiaceae</taxon>
        <taxon>Rhodococcus</taxon>
    </lineage>
</organism>
<proteinExistence type="predicted"/>
<dbReference type="SUPFAM" id="SSF81324">
    <property type="entry name" value="Voltage-gated potassium channels"/>
    <property type="match status" value="1"/>
</dbReference>
<keyword evidence="3" id="KW-0407">Ion channel</keyword>
<accession>A0ABY6P0Y8</accession>
<dbReference type="EMBL" id="CP110615">
    <property type="protein sequence ID" value="UZJ25144.1"/>
    <property type="molecule type" value="Genomic_DNA"/>
</dbReference>
<keyword evidence="1" id="KW-0812">Transmembrane</keyword>
<keyword evidence="1" id="KW-1133">Transmembrane helix</keyword>
<evidence type="ECO:0000259" key="2">
    <source>
        <dbReference type="Pfam" id="PF07885"/>
    </source>
</evidence>
<feature type="transmembrane region" description="Helical" evidence="1">
    <location>
        <begin position="136"/>
        <end position="157"/>
    </location>
</feature>
<dbReference type="Proteomes" id="UP001164965">
    <property type="component" value="Chromosome"/>
</dbReference>
<gene>
    <name evidence="3" type="ORF">RHODO2019_01125</name>
</gene>
<dbReference type="GO" id="GO:0034220">
    <property type="term" value="P:monoatomic ion transmembrane transport"/>
    <property type="evidence" value="ECO:0007669"/>
    <property type="project" value="UniProtKB-KW"/>
</dbReference>
<keyword evidence="1" id="KW-0472">Membrane</keyword>
<keyword evidence="4" id="KW-1185">Reference proteome</keyword>
<dbReference type="Pfam" id="PF07885">
    <property type="entry name" value="Ion_trans_2"/>
    <property type="match status" value="1"/>
</dbReference>
<keyword evidence="3" id="KW-0813">Transport</keyword>
<feature type="transmembrane region" description="Helical" evidence="1">
    <location>
        <begin position="61"/>
        <end position="87"/>
    </location>
</feature>
<feature type="transmembrane region" description="Helical" evidence="1">
    <location>
        <begin position="6"/>
        <end position="23"/>
    </location>
</feature>
<evidence type="ECO:0000313" key="4">
    <source>
        <dbReference type="Proteomes" id="UP001164965"/>
    </source>
</evidence>
<name>A0ABY6P0Y8_9NOCA</name>
<evidence type="ECO:0000313" key="3">
    <source>
        <dbReference type="EMBL" id="UZJ25144.1"/>
    </source>
</evidence>
<feature type="domain" description="Potassium channel" evidence="2">
    <location>
        <begin position="105"/>
        <end position="157"/>
    </location>
</feature>
<dbReference type="Gene3D" id="1.10.287.70">
    <property type="match status" value="1"/>
</dbReference>
<dbReference type="RefSeq" id="WP_265383250.1">
    <property type="nucleotide sequence ID" value="NZ_CP110615.1"/>
</dbReference>
<reference evidence="3" key="1">
    <citation type="submission" date="2022-10" db="EMBL/GenBank/DDBJ databases">
        <title>Rhodococcus sp.75.</title>
        <authorList>
            <person name="Sun M."/>
        </authorList>
    </citation>
    <scope>NUCLEOTIDE SEQUENCE</scope>
    <source>
        <strain evidence="3">75</strain>
    </source>
</reference>
<keyword evidence="3" id="KW-0406">Ion transport</keyword>